<dbReference type="SUPFAM" id="SSF55729">
    <property type="entry name" value="Acyl-CoA N-acyltransferases (Nat)"/>
    <property type="match status" value="1"/>
</dbReference>
<gene>
    <name evidence="4" type="ORF">ACFS6I_00120</name>
</gene>
<name>A0ABW5YRD8_9SPHI</name>
<evidence type="ECO:0000259" key="3">
    <source>
        <dbReference type="PROSITE" id="PS51186"/>
    </source>
</evidence>
<dbReference type="CDD" id="cd04301">
    <property type="entry name" value="NAT_SF"/>
    <property type="match status" value="1"/>
</dbReference>
<dbReference type="InterPro" id="IPR016181">
    <property type="entry name" value="Acyl_CoA_acyltransferase"/>
</dbReference>
<reference evidence="5" key="1">
    <citation type="journal article" date="2019" name="Int. J. Syst. Evol. Microbiol.">
        <title>The Global Catalogue of Microorganisms (GCM) 10K type strain sequencing project: providing services to taxonomists for standard genome sequencing and annotation.</title>
        <authorList>
            <consortium name="The Broad Institute Genomics Platform"/>
            <consortium name="The Broad Institute Genome Sequencing Center for Infectious Disease"/>
            <person name="Wu L."/>
            <person name="Ma J."/>
        </authorList>
    </citation>
    <scope>NUCLEOTIDE SEQUENCE [LARGE SCALE GENOMIC DNA]</scope>
    <source>
        <strain evidence="5">KCTC 22209</strain>
    </source>
</reference>
<comment type="caution">
    <text evidence="4">The sequence shown here is derived from an EMBL/GenBank/DDBJ whole genome shotgun (WGS) entry which is preliminary data.</text>
</comment>
<dbReference type="Gene3D" id="3.40.630.30">
    <property type="match status" value="1"/>
</dbReference>
<dbReference type="PROSITE" id="PS51186">
    <property type="entry name" value="GNAT"/>
    <property type="match status" value="1"/>
</dbReference>
<dbReference type="InterPro" id="IPR000182">
    <property type="entry name" value="GNAT_dom"/>
</dbReference>
<evidence type="ECO:0000256" key="1">
    <source>
        <dbReference type="ARBA" id="ARBA00022679"/>
    </source>
</evidence>
<dbReference type="Pfam" id="PF00583">
    <property type="entry name" value="Acetyltransf_1"/>
    <property type="match status" value="1"/>
</dbReference>
<proteinExistence type="predicted"/>
<dbReference type="RefSeq" id="WP_380917237.1">
    <property type="nucleotide sequence ID" value="NZ_JBHUPE010000001.1"/>
</dbReference>
<dbReference type="EMBL" id="JBHUPE010000001">
    <property type="protein sequence ID" value="MFD2902312.1"/>
    <property type="molecule type" value="Genomic_DNA"/>
</dbReference>
<evidence type="ECO:0000313" key="5">
    <source>
        <dbReference type="Proteomes" id="UP001597509"/>
    </source>
</evidence>
<organism evidence="4 5">
    <name type="scientific">Sphingobacterium anhuiense</name>
    <dbReference type="NCBI Taxonomy" id="493780"/>
    <lineage>
        <taxon>Bacteria</taxon>
        <taxon>Pseudomonadati</taxon>
        <taxon>Bacteroidota</taxon>
        <taxon>Sphingobacteriia</taxon>
        <taxon>Sphingobacteriales</taxon>
        <taxon>Sphingobacteriaceae</taxon>
        <taxon>Sphingobacterium</taxon>
    </lineage>
</organism>
<dbReference type="Proteomes" id="UP001597509">
    <property type="component" value="Unassembled WGS sequence"/>
</dbReference>
<keyword evidence="1 4" id="KW-0808">Transferase</keyword>
<keyword evidence="5" id="KW-1185">Reference proteome</keyword>
<dbReference type="GO" id="GO:0016746">
    <property type="term" value="F:acyltransferase activity"/>
    <property type="evidence" value="ECO:0007669"/>
    <property type="project" value="UniProtKB-KW"/>
</dbReference>
<evidence type="ECO:0000256" key="2">
    <source>
        <dbReference type="ARBA" id="ARBA00023315"/>
    </source>
</evidence>
<dbReference type="InterPro" id="IPR050832">
    <property type="entry name" value="Bact_Acetyltransf"/>
</dbReference>
<sequence length="164" mass="19104">MIRKAIQSDIIQTSKVLEEVKIDMLREGVDQWDQEYPNEMVLIQDIDKEQAFIYEEQGELVAYMALNEKCDEEYNDLNWNTSIPFLVIHRLYVKPVAQGKGISSKMIRYAEQYAVEHKYQSIRFDAFSLNETANAVYLKKGYHLVGTVNFRKGVFNCYEKAIGS</sequence>
<evidence type="ECO:0000313" key="4">
    <source>
        <dbReference type="EMBL" id="MFD2902312.1"/>
    </source>
</evidence>
<keyword evidence="2 4" id="KW-0012">Acyltransferase</keyword>
<feature type="domain" description="N-acetyltransferase" evidence="3">
    <location>
        <begin position="1"/>
        <end position="163"/>
    </location>
</feature>
<dbReference type="EC" id="2.3.1.-" evidence="4"/>
<accession>A0ABW5YRD8</accession>
<dbReference type="PANTHER" id="PTHR43877">
    <property type="entry name" value="AMINOALKYLPHOSPHONATE N-ACETYLTRANSFERASE-RELATED-RELATED"/>
    <property type="match status" value="1"/>
</dbReference>
<dbReference type="PANTHER" id="PTHR43877:SF2">
    <property type="entry name" value="AMINOALKYLPHOSPHONATE N-ACETYLTRANSFERASE-RELATED"/>
    <property type="match status" value="1"/>
</dbReference>
<protein>
    <submittedName>
        <fullName evidence="4">GNAT family N-acetyltransferase</fullName>
        <ecNumber evidence="4">2.3.1.-</ecNumber>
    </submittedName>
</protein>